<keyword evidence="3" id="KW-1185">Reference proteome</keyword>
<name>A0ABT2YSC4_9GAMM</name>
<accession>A0ABT2YSC4</accession>
<keyword evidence="2" id="KW-0378">Hydrolase</keyword>
<feature type="domain" description="SprT-like" evidence="1">
    <location>
        <begin position="20"/>
        <end position="168"/>
    </location>
</feature>
<organism evidence="2 3">
    <name type="scientific">Marinomonas sargassi</name>
    <dbReference type="NCBI Taxonomy" id="2984494"/>
    <lineage>
        <taxon>Bacteria</taxon>
        <taxon>Pseudomonadati</taxon>
        <taxon>Pseudomonadota</taxon>
        <taxon>Gammaproteobacteria</taxon>
        <taxon>Oceanospirillales</taxon>
        <taxon>Oceanospirillaceae</taxon>
        <taxon>Marinomonas</taxon>
    </lineage>
</organism>
<reference evidence="2 3" key="1">
    <citation type="submission" date="2022-10" db="EMBL/GenBank/DDBJ databases">
        <title>Marinomonas transparenta sp. nov. and Marinomonas sargassi sp. nov., isolated from marine alga (Sargassum natans (L.) Gaillon).</title>
        <authorList>
            <person name="Wang Y."/>
        </authorList>
    </citation>
    <scope>NUCLEOTIDE SEQUENCE [LARGE SCALE GENOMIC DNA]</scope>
    <source>
        <strain evidence="2 3">C2222</strain>
    </source>
</reference>
<dbReference type="NCBIfam" id="NF003421">
    <property type="entry name" value="PRK04860.1"/>
    <property type="match status" value="1"/>
</dbReference>
<dbReference type="PANTHER" id="PTHR38773:SF1">
    <property type="entry name" value="PROTEIN SPRT"/>
    <property type="match status" value="1"/>
</dbReference>
<dbReference type="RefSeq" id="WP_263530171.1">
    <property type="nucleotide sequence ID" value="NZ_JAOVZB010000003.1"/>
</dbReference>
<dbReference type="Gene3D" id="3.30.2010.10">
    <property type="entry name" value="Metalloproteases ('zincins'), catalytic domain"/>
    <property type="match status" value="1"/>
</dbReference>
<protein>
    <submittedName>
        <fullName evidence="2">SprT family zinc-dependent metalloprotease</fullName>
    </submittedName>
</protein>
<comment type="caution">
    <text evidence="2">The sequence shown here is derived from an EMBL/GenBank/DDBJ whole genome shotgun (WGS) entry which is preliminary data.</text>
</comment>
<evidence type="ECO:0000259" key="1">
    <source>
        <dbReference type="SMART" id="SM00731"/>
    </source>
</evidence>
<evidence type="ECO:0000313" key="2">
    <source>
        <dbReference type="EMBL" id="MCV2402789.1"/>
    </source>
</evidence>
<keyword evidence="2" id="KW-0645">Protease</keyword>
<dbReference type="SMART" id="SM00731">
    <property type="entry name" value="SprT"/>
    <property type="match status" value="1"/>
</dbReference>
<dbReference type="InterPro" id="IPR006640">
    <property type="entry name" value="SprT-like_domain"/>
</dbReference>
<evidence type="ECO:0000313" key="3">
    <source>
        <dbReference type="Proteomes" id="UP001209713"/>
    </source>
</evidence>
<gene>
    <name evidence="2" type="ORF">OFY17_07815</name>
</gene>
<proteinExistence type="predicted"/>
<dbReference type="Proteomes" id="UP001209713">
    <property type="component" value="Unassembled WGS sequence"/>
</dbReference>
<dbReference type="Pfam" id="PF10263">
    <property type="entry name" value="SprT-like"/>
    <property type="match status" value="1"/>
</dbReference>
<dbReference type="PANTHER" id="PTHR38773">
    <property type="entry name" value="PROTEIN SPRT"/>
    <property type="match status" value="1"/>
</dbReference>
<dbReference type="EMBL" id="JAOVZB010000003">
    <property type="protein sequence ID" value="MCV2402789.1"/>
    <property type="molecule type" value="Genomic_DNA"/>
</dbReference>
<sequence>MSSAHTHAIDPLRDLKLIEDQVDLCVAQANAFFETKFTPPSCNFRQKGRAAGTAHLQKNEVRFNPFMYQQDPASFIETVVPHEVAHIIIFQIYGSKVKPHGKEWQAMMMKVYGLKPDRTHQFDTPLPKESYEYHCSCECYQFSKQRHNRAQKGVEYICKICKTTLQYIKTNKNS</sequence>
<keyword evidence="2" id="KW-0482">Metalloprotease</keyword>
<dbReference type="GO" id="GO:0008237">
    <property type="term" value="F:metallopeptidase activity"/>
    <property type="evidence" value="ECO:0007669"/>
    <property type="project" value="UniProtKB-KW"/>
</dbReference>